<evidence type="ECO:0000256" key="4">
    <source>
        <dbReference type="ARBA" id="ARBA00023163"/>
    </source>
</evidence>
<keyword evidence="4" id="KW-0804">Transcription</keyword>
<evidence type="ECO:0000313" key="8">
    <source>
        <dbReference type="EMBL" id="PVU89023.1"/>
    </source>
</evidence>
<dbReference type="OrthoDB" id="39175at2759"/>
<evidence type="ECO:0000256" key="2">
    <source>
        <dbReference type="ARBA" id="ARBA00022723"/>
    </source>
</evidence>
<dbReference type="InterPro" id="IPR007219">
    <property type="entry name" value="XnlR_reg_dom"/>
</dbReference>
<dbReference type="PROSITE" id="PS50048">
    <property type="entry name" value="ZN2_CY6_FUNGAL_2"/>
    <property type="match status" value="1"/>
</dbReference>
<dbReference type="PANTHER" id="PTHR47338:SF5">
    <property type="entry name" value="ZN(II)2CYS6 TRANSCRIPTION FACTOR (EUROFUNG)"/>
    <property type="match status" value="1"/>
</dbReference>
<dbReference type="CDD" id="cd12148">
    <property type="entry name" value="fungal_TF_MHR"/>
    <property type="match status" value="1"/>
</dbReference>
<accession>A0A2T9Y9L0</accession>
<dbReference type="Proteomes" id="UP000245383">
    <property type="component" value="Unassembled WGS sequence"/>
</dbReference>
<feature type="region of interest" description="Disordered" evidence="6">
    <location>
        <begin position="170"/>
        <end position="197"/>
    </location>
</feature>
<dbReference type="STRING" id="133385.A0A2T9Y9L0"/>
<dbReference type="PANTHER" id="PTHR47338">
    <property type="entry name" value="ZN(II)2CYS6 TRANSCRIPTION FACTOR (EUROFUNG)-RELATED"/>
    <property type="match status" value="1"/>
</dbReference>
<evidence type="ECO:0000313" key="9">
    <source>
        <dbReference type="Proteomes" id="UP000245383"/>
    </source>
</evidence>
<feature type="compositionally biased region" description="Low complexity" evidence="6">
    <location>
        <begin position="175"/>
        <end position="191"/>
    </location>
</feature>
<dbReference type="GO" id="GO:0003677">
    <property type="term" value="F:DNA binding"/>
    <property type="evidence" value="ECO:0007669"/>
    <property type="project" value="InterPro"/>
</dbReference>
<evidence type="ECO:0000256" key="6">
    <source>
        <dbReference type="SAM" id="MobiDB-lite"/>
    </source>
</evidence>
<dbReference type="InterPro" id="IPR036864">
    <property type="entry name" value="Zn2-C6_fun-type_DNA-bd_sf"/>
</dbReference>
<dbReference type="EMBL" id="MBFR01000345">
    <property type="protein sequence ID" value="PVU89023.1"/>
    <property type="molecule type" value="Genomic_DNA"/>
</dbReference>
<keyword evidence="9" id="KW-1185">Reference proteome</keyword>
<evidence type="ECO:0000256" key="1">
    <source>
        <dbReference type="ARBA" id="ARBA00004123"/>
    </source>
</evidence>
<protein>
    <recommendedName>
        <fullName evidence="7">Zn(2)-C6 fungal-type domain-containing protein</fullName>
    </recommendedName>
</protein>
<dbReference type="Pfam" id="PF04082">
    <property type="entry name" value="Fungal_trans"/>
    <property type="match status" value="1"/>
</dbReference>
<evidence type="ECO:0000259" key="7">
    <source>
        <dbReference type="PROSITE" id="PS50048"/>
    </source>
</evidence>
<dbReference type="GO" id="GO:0000981">
    <property type="term" value="F:DNA-binding transcription factor activity, RNA polymerase II-specific"/>
    <property type="evidence" value="ECO:0007669"/>
    <property type="project" value="InterPro"/>
</dbReference>
<dbReference type="PROSITE" id="PS00463">
    <property type="entry name" value="ZN2_CY6_FUNGAL_1"/>
    <property type="match status" value="1"/>
</dbReference>
<dbReference type="GO" id="GO:0006351">
    <property type="term" value="P:DNA-templated transcription"/>
    <property type="evidence" value="ECO:0007669"/>
    <property type="project" value="InterPro"/>
</dbReference>
<feature type="region of interest" description="Disordered" evidence="6">
    <location>
        <begin position="87"/>
        <end position="108"/>
    </location>
</feature>
<gene>
    <name evidence="8" type="ORF">BB561_005596</name>
</gene>
<keyword evidence="5" id="KW-0539">Nucleus</keyword>
<feature type="compositionally biased region" description="Polar residues" evidence="6">
    <location>
        <begin position="91"/>
        <end position="108"/>
    </location>
</feature>
<proteinExistence type="predicted"/>
<organism evidence="8 9">
    <name type="scientific">Smittium simulii</name>
    <dbReference type="NCBI Taxonomy" id="133385"/>
    <lineage>
        <taxon>Eukaryota</taxon>
        <taxon>Fungi</taxon>
        <taxon>Fungi incertae sedis</taxon>
        <taxon>Zoopagomycota</taxon>
        <taxon>Kickxellomycotina</taxon>
        <taxon>Harpellomycetes</taxon>
        <taxon>Harpellales</taxon>
        <taxon>Legeriomycetaceae</taxon>
        <taxon>Smittium</taxon>
    </lineage>
</organism>
<evidence type="ECO:0000256" key="5">
    <source>
        <dbReference type="ARBA" id="ARBA00023242"/>
    </source>
</evidence>
<dbReference type="InterPro" id="IPR050815">
    <property type="entry name" value="TF_fung"/>
</dbReference>
<dbReference type="Gene3D" id="4.10.240.10">
    <property type="entry name" value="Zn(2)-C6 fungal-type DNA-binding domain"/>
    <property type="match status" value="1"/>
</dbReference>
<reference evidence="8 9" key="1">
    <citation type="journal article" date="2018" name="MBio">
        <title>Comparative Genomics Reveals the Core Gene Toolbox for the Fungus-Insect Symbiosis.</title>
        <authorList>
            <person name="Wang Y."/>
            <person name="Stata M."/>
            <person name="Wang W."/>
            <person name="Stajich J.E."/>
            <person name="White M.M."/>
            <person name="Moncalvo J.M."/>
        </authorList>
    </citation>
    <scope>NUCLEOTIDE SEQUENCE [LARGE SCALE GENOMIC DNA]</scope>
    <source>
        <strain evidence="8 9">SWE-8-4</strain>
    </source>
</reference>
<sequence length="759" mass="87156">MRNDQKGILASAKPQKAMACTNCRKKKIKCDGKIPSCNACARNKQSCIYVLSRRRGRPSRAGKELERNINSLPKLLPKMAIAPELSEQEKFSSSLEHTKSPESAQPITSSSFLISEQAHSLQQISQNNNQINSNSLLNNHNYFQPLENDENDNYTTYIIKHRRSSCAYENKDSENYSQSIESSSFSRNYNKSSKKPRLSGIGSVAKMISSHNTFVATMVPVIPIHIKSKVYNEPDVLLYFHYFNTQYPIIHYPSFREEYDDGTVPNYLVMAIKAIGRRYSKQPSVVLSDNLPLAGLDLSAIATSLAEIAMQQDPNTSLIQTLMILSIFEFGIGKPNRAYDRRNSAIKISYKLGINLLDSGGRERKERSLITAESCRRLWWILLYSDRLFSFISSISSIRPVIDESLFRVDIPYKLVDYYIPNNSSPEMDMVYQTTLANKEFGRFDDYEVVNWFHSITPLTLIIGHIVYQRQAAYRIFNSNVLSPNNTESLIDVSWKNALSEFLRNMLVIDAEINLWKSELDENKSKDSDSILKMSRYHRKLQLHGVIIYHQFLVLYAFEKLKPYLKTFSATCTPVLWLKTSAKSAWCKIASSTEYMQTLAQKKYHQLISNNTSGSIEGHEWEYCAPHVSFFLYMAVKVCISFSHWMTAYKKIKASSKDSNNFANQEKSPQSYYFNNLIGQLFNNAEQNSDLIIPELDKTILEIEEQISTFIDLIKVCSKYWNDRDYVKVLQNLTNSPHLFTDLTETIETILLEIGKKLF</sequence>
<dbReference type="GO" id="GO:0008270">
    <property type="term" value="F:zinc ion binding"/>
    <property type="evidence" value="ECO:0007669"/>
    <property type="project" value="InterPro"/>
</dbReference>
<dbReference type="Pfam" id="PF00172">
    <property type="entry name" value="Zn_clus"/>
    <property type="match status" value="1"/>
</dbReference>
<comment type="caution">
    <text evidence="8">The sequence shown here is derived from an EMBL/GenBank/DDBJ whole genome shotgun (WGS) entry which is preliminary data.</text>
</comment>
<comment type="subcellular location">
    <subcellularLocation>
        <location evidence="1">Nucleus</location>
    </subcellularLocation>
</comment>
<keyword evidence="2" id="KW-0479">Metal-binding</keyword>
<dbReference type="InterPro" id="IPR001138">
    <property type="entry name" value="Zn2Cys6_DnaBD"/>
</dbReference>
<dbReference type="SMART" id="SM00066">
    <property type="entry name" value="GAL4"/>
    <property type="match status" value="1"/>
</dbReference>
<evidence type="ECO:0000256" key="3">
    <source>
        <dbReference type="ARBA" id="ARBA00023015"/>
    </source>
</evidence>
<keyword evidence="3" id="KW-0805">Transcription regulation</keyword>
<name>A0A2T9Y9L0_9FUNG</name>
<dbReference type="SUPFAM" id="SSF57701">
    <property type="entry name" value="Zn2/Cys6 DNA-binding domain"/>
    <property type="match status" value="1"/>
</dbReference>
<feature type="domain" description="Zn(2)-C6 fungal-type" evidence="7">
    <location>
        <begin position="19"/>
        <end position="49"/>
    </location>
</feature>
<dbReference type="GO" id="GO:0005634">
    <property type="term" value="C:nucleus"/>
    <property type="evidence" value="ECO:0007669"/>
    <property type="project" value="UniProtKB-SubCell"/>
</dbReference>
<dbReference type="CDD" id="cd00067">
    <property type="entry name" value="GAL4"/>
    <property type="match status" value="1"/>
</dbReference>
<dbReference type="AlphaFoldDB" id="A0A2T9Y9L0"/>